<dbReference type="EMBL" id="JBJDQH010000028">
    <property type="protein sequence ID" value="MFK4272573.1"/>
    <property type="molecule type" value="Genomic_DNA"/>
</dbReference>
<evidence type="ECO:0000256" key="1">
    <source>
        <dbReference type="SAM" id="MobiDB-lite"/>
    </source>
</evidence>
<evidence type="ECO:0000313" key="2">
    <source>
        <dbReference type="EMBL" id="MFK4272573.1"/>
    </source>
</evidence>
<reference evidence="2 3" key="1">
    <citation type="submission" date="2024-11" db="EMBL/GenBank/DDBJ databases">
        <title>The Natural Products Discovery Center: Release of the First 8490 Sequenced Strains for Exploring Actinobacteria Biosynthetic Diversity.</title>
        <authorList>
            <person name="Kalkreuter E."/>
            <person name="Kautsar S.A."/>
            <person name="Yang D."/>
            <person name="Bader C.D."/>
            <person name="Teijaro C.N."/>
            <person name="Fluegel L."/>
            <person name="Davis C.M."/>
            <person name="Simpson J.R."/>
            <person name="Lauterbach L."/>
            <person name="Steele A.D."/>
            <person name="Gui C."/>
            <person name="Meng S."/>
            <person name="Li G."/>
            <person name="Viehrig K."/>
            <person name="Ye F."/>
            <person name="Su P."/>
            <person name="Kiefer A.F."/>
            <person name="Nichols A."/>
            <person name="Cepeda A.J."/>
            <person name="Yan W."/>
            <person name="Fan B."/>
            <person name="Jiang Y."/>
            <person name="Adhikari A."/>
            <person name="Zheng C.-J."/>
            <person name="Schuster L."/>
            <person name="Cowan T.M."/>
            <person name="Smanski M.J."/>
            <person name="Chevrette M.G."/>
            <person name="De Carvalho L.P.S."/>
            <person name="Shen B."/>
        </authorList>
    </citation>
    <scope>NUCLEOTIDE SEQUENCE [LARGE SCALE GENOMIC DNA]</scope>
    <source>
        <strain evidence="2 3">NPDC020863</strain>
    </source>
</reference>
<organism evidence="2 3">
    <name type="scientific">Streptomyces milbemycinicus</name>
    <dbReference type="NCBI Taxonomy" id="476552"/>
    <lineage>
        <taxon>Bacteria</taxon>
        <taxon>Bacillati</taxon>
        <taxon>Actinomycetota</taxon>
        <taxon>Actinomycetes</taxon>
        <taxon>Kitasatosporales</taxon>
        <taxon>Streptomycetaceae</taxon>
        <taxon>Streptomyces</taxon>
    </lineage>
</organism>
<proteinExistence type="predicted"/>
<dbReference type="Proteomes" id="UP001620295">
    <property type="component" value="Unassembled WGS sequence"/>
</dbReference>
<gene>
    <name evidence="2" type="ORF">ACI2L5_48000</name>
</gene>
<accession>A0ABW8M318</accession>
<comment type="caution">
    <text evidence="2">The sequence shown here is derived from an EMBL/GenBank/DDBJ whole genome shotgun (WGS) entry which is preliminary data.</text>
</comment>
<keyword evidence="3" id="KW-1185">Reference proteome</keyword>
<protein>
    <submittedName>
        <fullName evidence="2">Uncharacterized protein</fullName>
    </submittedName>
</protein>
<feature type="region of interest" description="Disordered" evidence="1">
    <location>
        <begin position="112"/>
        <end position="136"/>
    </location>
</feature>
<sequence>MTQLSEMSEREYFAHIGHRPGMFVGKASFSMLAAFLTGYDQHAVRHGGPGLTGWHEWLVARRGRHCNHAWPGQVLHIALPDSWDDASHLPPEDEKRAIKVLFQLLDEFAAEREAGSDAEDDEPEELATVPRSREET</sequence>
<name>A0ABW8M318_9ACTN</name>
<dbReference type="RefSeq" id="WP_404748868.1">
    <property type="nucleotide sequence ID" value="NZ_JBJDQH010000028.1"/>
</dbReference>
<evidence type="ECO:0000313" key="3">
    <source>
        <dbReference type="Proteomes" id="UP001620295"/>
    </source>
</evidence>
<feature type="compositionally biased region" description="Acidic residues" evidence="1">
    <location>
        <begin position="116"/>
        <end position="125"/>
    </location>
</feature>